<dbReference type="Pfam" id="PF01425">
    <property type="entry name" value="Amidase"/>
    <property type="match status" value="1"/>
</dbReference>
<comment type="similarity">
    <text evidence="1 10">Belongs to the amidase family. GatA subfamily.</text>
</comment>
<keyword evidence="5 10" id="KW-0436">Ligase</keyword>
<dbReference type="PROSITE" id="PS00571">
    <property type="entry name" value="AMIDASES"/>
    <property type="match status" value="1"/>
</dbReference>
<dbReference type="EMBL" id="CP036280">
    <property type="protein sequence ID" value="QDU71846.1"/>
    <property type="molecule type" value="Genomic_DNA"/>
</dbReference>
<dbReference type="Gene3D" id="3.90.1300.10">
    <property type="entry name" value="Amidase signature (AS) domain"/>
    <property type="match status" value="1"/>
</dbReference>
<dbReference type="InterPro" id="IPR004412">
    <property type="entry name" value="GatA"/>
</dbReference>
<evidence type="ECO:0000256" key="8">
    <source>
        <dbReference type="ARBA" id="ARBA00022917"/>
    </source>
</evidence>
<gene>
    <name evidence="10 12" type="primary">gatA</name>
    <name evidence="12" type="ORF">Pan265_17000</name>
</gene>
<keyword evidence="8 10" id="KW-0648">Protein biosynthesis</keyword>
<dbReference type="PANTHER" id="PTHR11895:SF151">
    <property type="entry name" value="GLUTAMYL-TRNA(GLN) AMIDOTRANSFERASE SUBUNIT A"/>
    <property type="match status" value="1"/>
</dbReference>
<keyword evidence="12" id="KW-0808">Transferase</keyword>
<sequence length="492" mass="51629">MAIDLTEATLAGLCASIASREVSSAEVVRGYLDRIASCDGTLCAYEEVWAEAALERAAAVDRGEVTGPLAGVPIGVKALFCTASGTTTASSKMLEGYRSPFTATSIARLEAAGAVVLGKTRMDEFAMGSSGENCGFGATRNPWDTDRVPGGSSSGSAAAIAADLCAGAIGTDTGGSIRQPAALCGVVGLKPTYGRISRWGMVAFASSLDQAGPLTHTVEDAALLLAAMSGGDPLDSTCADEPVPDDLTDVDADPGKIRLGLPRQYFGGGNTADVEAAVERAKAVFADAGAELVEIDLPHTDYGIPVYYIVATAEASSNLARYDGIHYGHRTATTDDLVELYAASRSEGFGPEVKRRIMLGTYALSSGYYDAYYNRALKVRRLIRQDFDAAFERCDAVLCPTTPGPAFRIGAKTDDPLAMYLNDIYTVNAPLAGLPAISVPGGMDDSEGRALPIGVQLIGRPFDEARMLRIARVYERATEHYRSRPDLGSATV</sequence>
<feature type="active site" description="Charge relay system" evidence="10">
    <location>
        <position position="77"/>
    </location>
</feature>
<dbReference type="GO" id="GO:0006412">
    <property type="term" value="P:translation"/>
    <property type="evidence" value="ECO:0007669"/>
    <property type="project" value="UniProtKB-UniRule"/>
</dbReference>
<feature type="active site" description="Acyl-ester intermediate" evidence="10">
    <location>
        <position position="176"/>
    </location>
</feature>
<dbReference type="AlphaFoldDB" id="A0A518BY14"/>
<feature type="active site" description="Charge relay system" evidence="10">
    <location>
        <position position="152"/>
    </location>
</feature>
<comment type="catalytic activity">
    <reaction evidence="9 10">
        <text>L-glutamyl-tRNA(Gln) + L-glutamine + ATP + H2O = L-glutaminyl-tRNA(Gln) + L-glutamate + ADP + phosphate + H(+)</text>
        <dbReference type="Rhea" id="RHEA:17521"/>
        <dbReference type="Rhea" id="RHEA-COMP:9681"/>
        <dbReference type="Rhea" id="RHEA-COMP:9684"/>
        <dbReference type="ChEBI" id="CHEBI:15377"/>
        <dbReference type="ChEBI" id="CHEBI:15378"/>
        <dbReference type="ChEBI" id="CHEBI:29985"/>
        <dbReference type="ChEBI" id="CHEBI:30616"/>
        <dbReference type="ChEBI" id="CHEBI:43474"/>
        <dbReference type="ChEBI" id="CHEBI:58359"/>
        <dbReference type="ChEBI" id="CHEBI:78520"/>
        <dbReference type="ChEBI" id="CHEBI:78521"/>
        <dbReference type="ChEBI" id="CHEBI:456216"/>
        <dbReference type="EC" id="6.3.5.7"/>
    </reaction>
</comment>
<comment type="function">
    <text evidence="10">Allows the formation of correctly charged Gln-tRNA(Gln) through the transamidation of misacylated Glu-tRNA(Gln) in organisms which lack glutaminyl-tRNA synthetase. The reaction takes place in the presence of glutamine and ATP through an activated gamma-phospho-Glu-tRNA(Gln).</text>
</comment>
<evidence type="ECO:0000256" key="7">
    <source>
        <dbReference type="ARBA" id="ARBA00022840"/>
    </source>
</evidence>
<dbReference type="PIRSF" id="PIRSF001221">
    <property type="entry name" value="Amidase_fungi"/>
    <property type="match status" value="1"/>
</dbReference>
<dbReference type="InterPro" id="IPR036928">
    <property type="entry name" value="AS_sf"/>
</dbReference>
<dbReference type="EC" id="6.3.5.7" evidence="3 10"/>
<evidence type="ECO:0000256" key="3">
    <source>
        <dbReference type="ARBA" id="ARBA00012739"/>
    </source>
</evidence>
<accession>A0A518BY14</accession>
<keyword evidence="7 10" id="KW-0067">ATP-binding</keyword>
<reference evidence="12 13" key="1">
    <citation type="submission" date="2019-02" db="EMBL/GenBank/DDBJ databases">
        <title>Deep-cultivation of Planctomycetes and their phenomic and genomic characterization uncovers novel biology.</title>
        <authorList>
            <person name="Wiegand S."/>
            <person name="Jogler M."/>
            <person name="Boedeker C."/>
            <person name="Pinto D."/>
            <person name="Vollmers J."/>
            <person name="Rivas-Marin E."/>
            <person name="Kohn T."/>
            <person name="Peeters S.H."/>
            <person name="Heuer A."/>
            <person name="Rast P."/>
            <person name="Oberbeckmann S."/>
            <person name="Bunk B."/>
            <person name="Jeske O."/>
            <person name="Meyerdierks A."/>
            <person name="Storesund J.E."/>
            <person name="Kallscheuer N."/>
            <person name="Luecker S."/>
            <person name="Lage O.M."/>
            <person name="Pohl T."/>
            <person name="Merkel B.J."/>
            <person name="Hornburger P."/>
            <person name="Mueller R.-W."/>
            <person name="Bruemmer F."/>
            <person name="Labrenz M."/>
            <person name="Spormann A.M."/>
            <person name="Op den Camp H."/>
            <person name="Overmann J."/>
            <person name="Amann R."/>
            <person name="Jetten M.S.M."/>
            <person name="Mascher T."/>
            <person name="Medema M.H."/>
            <person name="Devos D.P."/>
            <person name="Kaster A.-K."/>
            <person name="Ovreas L."/>
            <person name="Rohde M."/>
            <person name="Galperin M.Y."/>
            <person name="Jogler C."/>
        </authorList>
    </citation>
    <scope>NUCLEOTIDE SEQUENCE [LARGE SCALE GENOMIC DNA]</scope>
    <source>
        <strain evidence="12 13">Pan265</strain>
    </source>
</reference>
<evidence type="ECO:0000256" key="10">
    <source>
        <dbReference type="HAMAP-Rule" id="MF_00120"/>
    </source>
</evidence>
<dbReference type="GO" id="GO:0030956">
    <property type="term" value="C:glutamyl-tRNA(Gln) amidotransferase complex"/>
    <property type="evidence" value="ECO:0007669"/>
    <property type="project" value="InterPro"/>
</dbReference>
<proteinExistence type="inferred from homology"/>
<feature type="domain" description="Amidase" evidence="11">
    <location>
        <begin position="26"/>
        <end position="468"/>
    </location>
</feature>
<evidence type="ECO:0000313" key="13">
    <source>
        <dbReference type="Proteomes" id="UP000320386"/>
    </source>
</evidence>
<dbReference type="RefSeq" id="WP_145446044.1">
    <property type="nucleotide sequence ID" value="NZ_CP036280.1"/>
</dbReference>
<dbReference type="InterPro" id="IPR000120">
    <property type="entry name" value="Amidase"/>
</dbReference>
<dbReference type="SUPFAM" id="SSF75304">
    <property type="entry name" value="Amidase signature (AS) enzymes"/>
    <property type="match status" value="1"/>
</dbReference>
<dbReference type="GO" id="GO:0050567">
    <property type="term" value="F:glutaminyl-tRNA synthase (glutamine-hydrolyzing) activity"/>
    <property type="evidence" value="ECO:0007669"/>
    <property type="project" value="UniProtKB-UniRule"/>
</dbReference>
<organism evidence="12 13">
    <name type="scientific">Mucisphaera calidilacus</name>
    <dbReference type="NCBI Taxonomy" id="2527982"/>
    <lineage>
        <taxon>Bacteria</taxon>
        <taxon>Pseudomonadati</taxon>
        <taxon>Planctomycetota</taxon>
        <taxon>Phycisphaerae</taxon>
        <taxon>Phycisphaerales</taxon>
        <taxon>Phycisphaeraceae</taxon>
        <taxon>Mucisphaera</taxon>
    </lineage>
</organism>
<keyword evidence="6 10" id="KW-0547">Nucleotide-binding</keyword>
<evidence type="ECO:0000313" key="12">
    <source>
        <dbReference type="EMBL" id="QDU71846.1"/>
    </source>
</evidence>
<dbReference type="InterPro" id="IPR020556">
    <property type="entry name" value="Amidase_CS"/>
</dbReference>
<evidence type="ECO:0000256" key="6">
    <source>
        <dbReference type="ARBA" id="ARBA00022741"/>
    </source>
</evidence>
<evidence type="ECO:0000256" key="1">
    <source>
        <dbReference type="ARBA" id="ARBA00008069"/>
    </source>
</evidence>
<name>A0A518BY14_9BACT</name>
<dbReference type="NCBIfam" id="TIGR00132">
    <property type="entry name" value="gatA"/>
    <property type="match status" value="1"/>
</dbReference>
<dbReference type="GO" id="GO:0016740">
    <property type="term" value="F:transferase activity"/>
    <property type="evidence" value="ECO:0007669"/>
    <property type="project" value="UniProtKB-KW"/>
</dbReference>
<dbReference type="GO" id="GO:0005524">
    <property type="term" value="F:ATP binding"/>
    <property type="evidence" value="ECO:0007669"/>
    <property type="project" value="UniProtKB-KW"/>
</dbReference>
<dbReference type="Proteomes" id="UP000320386">
    <property type="component" value="Chromosome"/>
</dbReference>
<dbReference type="PANTHER" id="PTHR11895">
    <property type="entry name" value="TRANSAMIDASE"/>
    <property type="match status" value="1"/>
</dbReference>
<protein>
    <recommendedName>
        <fullName evidence="4 10">Glutamyl-tRNA(Gln) amidotransferase subunit A</fullName>
        <shortName evidence="10">Glu-ADT subunit A</shortName>
        <ecNumber evidence="3 10">6.3.5.7</ecNumber>
    </recommendedName>
</protein>
<evidence type="ECO:0000256" key="9">
    <source>
        <dbReference type="ARBA" id="ARBA00047407"/>
    </source>
</evidence>
<evidence type="ECO:0000256" key="2">
    <source>
        <dbReference type="ARBA" id="ARBA00011123"/>
    </source>
</evidence>
<evidence type="ECO:0000256" key="4">
    <source>
        <dbReference type="ARBA" id="ARBA00014428"/>
    </source>
</evidence>
<keyword evidence="13" id="KW-1185">Reference proteome</keyword>
<dbReference type="HAMAP" id="MF_00120">
    <property type="entry name" value="GatA"/>
    <property type="match status" value="1"/>
</dbReference>
<evidence type="ECO:0000259" key="11">
    <source>
        <dbReference type="Pfam" id="PF01425"/>
    </source>
</evidence>
<dbReference type="KEGG" id="mcad:Pan265_17000"/>
<dbReference type="InterPro" id="IPR023631">
    <property type="entry name" value="Amidase_dom"/>
</dbReference>
<comment type="subunit">
    <text evidence="2 10">Heterotrimer of A, B and C subunits.</text>
</comment>
<dbReference type="OrthoDB" id="9811471at2"/>
<evidence type="ECO:0000256" key="5">
    <source>
        <dbReference type="ARBA" id="ARBA00022598"/>
    </source>
</evidence>